<reference evidence="1" key="1">
    <citation type="submission" date="2023-06" db="EMBL/GenBank/DDBJ databases">
        <title>Complete and circular genome of Acidithiobacillus ferrianus DSM 107098.</title>
        <authorList>
            <person name="Norris P.R."/>
            <person name="Falagan C."/>
            <person name="Moya-Beltran A."/>
            <person name="Castro M."/>
            <person name="Quatrini R."/>
            <person name="Johnson D.B."/>
        </authorList>
    </citation>
    <scope>NUCLEOTIDE SEQUENCE</scope>
    <source>
        <strain evidence="1">MG</strain>
    </source>
</reference>
<name>A0ACD5H4F7_9PROT</name>
<keyword evidence="2" id="KW-1185">Reference proteome</keyword>
<protein>
    <submittedName>
        <fullName evidence="1">Uncharacterized protein</fullName>
    </submittedName>
</protein>
<sequence>MTCHRGGGRVEGMLPSGKKIPSLIGAAATFPRYNKRAGKVITLEMQVNSCIANALHGMPLSSDGPRMVALVTYLTDLSQGKPIKLQGASQ</sequence>
<dbReference type="EMBL" id="CP127523">
    <property type="protein sequence ID" value="XRI67888.1"/>
    <property type="molecule type" value="Genomic_DNA"/>
</dbReference>
<evidence type="ECO:0000313" key="1">
    <source>
        <dbReference type="EMBL" id="XRI67888.1"/>
    </source>
</evidence>
<gene>
    <name evidence="1" type="ORF">GL267_008970</name>
</gene>
<evidence type="ECO:0000313" key="2">
    <source>
        <dbReference type="Proteomes" id="UP000470022"/>
    </source>
</evidence>
<dbReference type="Proteomes" id="UP000470022">
    <property type="component" value="Chromosome"/>
</dbReference>
<proteinExistence type="predicted"/>
<accession>A0ACD5H4F7</accession>
<organism evidence="1 2">
    <name type="scientific">Acidithiobacillus ferrianus</name>
    <dbReference type="NCBI Taxonomy" id="2678518"/>
    <lineage>
        <taxon>Bacteria</taxon>
        <taxon>Pseudomonadati</taxon>
        <taxon>Pseudomonadota</taxon>
        <taxon>Acidithiobacillia</taxon>
        <taxon>Acidithiobacillales</taxon>
        <taxon>Acidithiobacillaceae</taxon>
        <taxon>Acidithiobacillus</taxon>
    </lineage>
</organism>